<dbReference type="RefSeq" id="WP_040155627.1">
    <property type="nucleotide sequence ID" value="NZ_CAVLHM010000041.1"/>
</dbReference>
<dbReference type="KEGG" id="xcu:J159_02404"/>
<protein>
    <recommendedName>
        <fullName evidence="5">Secreted protein</fullName>
    </recommendedName>
</protein>
<evidence type="ECO:0000256" key="1">
    <source>
        <dbReference type="SAM" id="SignalP"/>
    </source>
</evidence>
<evidence type="ECO:0000313" key="2">
    <source>
        <dbReference type="EMBL" id="CEG16613.1"/>
    </source>
</evidence>
<evidence type="ECO:0008006" key="5">
    <source>
        <dbReference type="Google" id="ProtNLM"/>
    </source>
</evidence>
<keyword evidence="4" id="KW-1185">Reference proteome</keyword>
<organism evidence="2 4">
    <name type="scientific">Xanthomonas citri pv. citri</name>
    <dbReference type="NCBI Taxonomy" id="611301"/>
    <lineage>
        <taxon>Bacteria</taxon>
        <taxon>Pseudomonadati</taxon>
        <taxon>Pseudomonadota</taxon>
        <taxon>Gammaproteobacteria</taxon>
        <taxon>Lysobacterales</taxon>
        <taxon>Lysobacteraceae</taxon>
        <taxon>Xanthomonas</taxon>
    </lineage>
</organism>
<dbReference type="KEGG" id="xcm:J164_02402"/>
<dbReference type="AlphaFoldDB" id="A0A0U5FHF7"/>
<gene>
    <name evidence="3" type="ORF">GUH15_26235</name>
    <name evidence="2" type="ORF">XAC3562_450032</name>
</gene>
<dbReference type="GeneID" id="66911364"/>
<dbReference type="Proteomes" id="UP000052230">
    <property type="component" value="Unassembled WGS sequence"/>
</dbReference>
<evidence type="ECO:0000313" key="4">
    <source>
        <dbReference type="Proteomes" id="UP000052230"/>
    </source>
</evidence>
<dbReference type="Proteomes" id="UP000653002">
    <property type="component" value="Unassembled WGS sequence"/>
</dbReference>
<name>A0A0U5FHF7_XANCI</name>
<feature type="signal peptide" evidence="1">
    <location>
        <begin position="1"/>
        <end position="21"/>
    </location>
</feature>
<comment type="caution">
    <text evidence="2">The sequence shown here is derived from an EMBL/GenBank/DDBJ whole genome shotgun (WGS) entry which is preliminary data.</text>
</comment>
<evidence type="ECO:0000313" key="3">
    <source>
        <dbReference type="EMBL" id="MBD4339482.1"/>
    </source>
</evidence>
<reference evidence="2 4" key="1">
    <citation type="submission" date="2014-09" db="EMBL/GenBank/DDBJ databases">
        <authorList>
            <person name="Regsiter A."/>
        </authorList>
    </citation>
    <scope>NUCLEOTIDE SEQUENCE [LARGE SCALE GENOMIC DNA]</scope>
</reference>
<accession>A0A0U5FHF7</accession>
<sequence>MRLFSAAVIAMSALCVPPAHAQQQPVNTGLGECVDFVIFASSTLTGQVNGTTFPFVYGPATYLDKPGSTVYIQNYSCASNDIPGLYSRVSMVSHEMGHLYLDQGWVLGTREDYIAKACTNEGRAVLNNSTARSEILDTSQGSADISLIAANASALLSTIAAGGNDLAERVGDAFCEANVTSTTGENYKVYYGNEYDKLNPPSQEEQ</sequence>
<keyword evidence="1" id="KW-0732">Signal</keyword>
<feature type="chain" id="PRO_5044547519" description="Secreted protein" evidence="1">
    <location>
        <begin position="22"/>
        <end position="206"/>
    </location>
</feature>
<dbReference type="KEGG" id="xcw:J162_02405"/>
<dbReference type="EMBL" id="JAABFR010002228">
    <property type="protein sequence ID" value="MBD4339482.1"/>
    <property type="molecule type" value="Genomic_DNA"/>
</dbReference>
<proteinExistence type="predicted"/>
<dbReference type="KEGG" id="xcr:J163_02400"/>
<reference evidence="3" key="2">
    <citation type="submission" date="2020-01" db="EMBL/GenBank/DDBJ databases">
        <authorList>
            <person name="Richard D."/>
        </authorList>
    </citation>
    <scope>NUCLEOTIDE SEQUENCE</scope>
    <source>
        <strain evidence="3">JP541</strain>
    </source>
</reference>
<dbReference type="EMBL" id="CCXZ01000139">
    <property type="protein sequence ID" value="CEG16613.1"/>
    <property type="molecule type" value="Genomic_DNA"/>
</dbReference>